<gene>
    <name evidence="3" type="ORF">NU887_14450</name>
</gene>
<dbReference type="SUPFAM" id="SSF53756">
    <property type="entry name" value="UDP-Glycosyltransferase/glycogen phosphorylase"/>
    <property type="match status" value="1"/>
</dbReference>
<accession>A0A9X2PA56</accession>
<evidence type="ECO:0000256" key="1">
    <source>
        <dbReference type="ARBA" id="ARBA00022679"/>
    </source>
</evidence>
<dbReference type="Proteomes" id="UP001142175">
    <property type="component" value="Unassembled WGS sequence"/>
</dbReference>
<keyword evidence="4" id="KW-1185">Reference proteome</keyword>
<dbReference type="CDD" id="cd03809">
    <property type="entry name" value="GT4_MtfB-like"/>
    <property type="match status" value="1"/>
</dbReference>
<proteinExistence type="predicted"/>
<dbReference type="EMBL" id="JANSUY010000013">
    <property type="protein sequence ID" value="MCR9016242.1"/>
    <property type="molecule type" value="Genomic_DNA"/>
</dbReference>
<dbReference type="Gene3D" id="3.40.50.2000">
    <property type="entry name" value="Glycogen Phosphorylase B"/>
    <property type="match status" value="2"/>
</dbReference>
<evidence type="ECO:0000313" key="4">
    <source>
        <dbReference type="Proteomes" id="UP001142175"/>
    </source>
</evidence>
<dbReference type="RefSeq" id="WP_258424095.1">
    <property type="nucleotide sequence ID" value="NZ_JANSUY010000013.1"/>
</dbReference>
<protein>
    <submittedName>
        <fullName evidence="3">Glycosyltransferase family 4 protein</fullName>
    </submittedName>
</protein>
<dbReference type="AlphaFoldDB" id="A0A9X2PA56"/>
<name>A0A9X2PA56_9BACT</name>
<evidence type="ECO:0000313" key="3">
    <source>
        <dbReference type="EMBL" id="MCR9016242.1"/>
    </source>
</evidence>
<dbReference type="GO" id="GO:0016757">
    <property type="term" value="F:glycosyltransferase activity"/>
    <property type="evidence" value="ECO:0007669"/>
    <property type="project" value="InterPro"/>
</dbReference>
<keyword evidence="1" id="KW-0808">Transferase</keyword>
<dbReference type="Pfam" id="PF00534">
    <property type="entry name" value="Glycos_transf_1"/>
    <property type="match status" value="1"/>
</dbReference>
<comment type="caution">
    <text evidence="3">The sequence shown here is derived from an EMBL/GenBank/DDBJ whole genome shotgun (WGS) entry which is preliminary data.</text>
</comment>
<dbReference type="InterPro" id="IPR001296">
    <property type="entry name" value="Glyco_trans_1"/>
</dbReference>
<feature type="domain" description="Glycosyl transferase family 1" evidence="2">
    <location>
        <begin position="188"/>
        <end position="351"/>
    </location>
</feature>
<dbReference type="PANTHER" id="PTHR46401">
    <property type="entry name" value="GLYCOSYLTRANSFERASE WBBK-RELATED"/>
    <property type="match status" value="1"/>
</dbReference>
<evidence type="ECO:0000259" key="2">
    <source>
        <dbReference type="Pfam" id="PF00534"/>
    </source>
</evidence>
<sequence length="376" mass="43443">MPRPKVLIDVYYLYVAQTGIRTYMVTLCEEILKNRNSGFDYVISPDFQKVKQNQFFRGKTAKWKNIFFQLLYFFRKQVALPLLSYYHEADLVFSPDIMSPLWAQGKKISVLHDTFFWDNPDHYQGLWLKYYLYFLQKGLRKNGEIITITQFSKMRLQELSEFKSIPISVVYPASGLSAMESPRNQKPIASSRYFLHVGVLEKRKNLGMLLIAFDKLIRQQGYEDIRLVLVGQRGPRETLDDYDHLTSLVASLELEDKVIFTGYVAQEKLANYFQNALGYVFPSANEGFGLPVLEAFSFGLPVIISRQGALMEVAGEAALVLEKNESEALFQSMKLLVDDPELRKYLGEKGRIRLKEFSTEKFFLSLEQAFNEILNG</sequence>
<organism evidence="3 4">
    <name type="scientific">Aquiflexum gelatinilyticum</name>
    <dbReference type="NCBI Taxonomy" id="2961943"/>
    <lineage>
        <taxon>Bacteria</taxon>
        <taxon>Pseudomonadati</taxon>
        <taxon>Bacteroidota</taxon>
        <taxon>Cytophagia</taxon>
        <taxon>Cytophagales</taxon>
        <taxon>Cyclobacteriaceae</taxon>
        <taxon>Aquiflexum</taxon>
    </lineage>
</organism>
<dbReference type="PANTHER" id="PTHR46401:SF2">
    <property type="entry name" value="GLYCOSYLTRANSFERASE WBBK-RELATED"/>
    <property type="match status" value="1"/>
</dbReference>
<reference evidence="3" key="1">
    <citation type="submission" date="2022-08" db="EMBL/GenBank/DDBJ databases">
        <authorList>
            <person name="Zhang D."/>
        </authorList>
    </citation>
    <scope>NUCLEOTIDE SEQUENCE</scope>
    <source>
        <strain evidence="3">XJ19-11</strain>
    </source>
</reference>